<dbReference type="GeneID" id="111021923"/>
<feature type="domain" description="FAD-binding PCMH-type" evidence="8">
    <location>
        <begin position="60"/>
        <end position="239"/>
    </location>
</feature>
<evidence type="ECO:0000256" key="1">
    <source>
        <dbReference type="ARBA" id="ARBA00001974"/>
    </source>
</evidence>
<reference evidence="10" key="1">
    <citation type="submission" date="2025-08" db="UniProtKB">
        <authorList>
            <consortium name="RefSeq"/>
        </authorList>
    </citation>
    <scope>IDENTIFICATION</scope>
    <source>
        <strain evidence="10">OHB3-1</strain>
    </source>
</reference>
<accession>A0A6J1DPL8</accession>
<dbReference type="InterPro" id="IPR016166">
    <property type="entry name" value="FAD-bd_PCMH"/>
</dbReference>
<evidence type="ECO:0000313" key="10">
    <source>
        <dbReference type="RefSeq" id="XP_022154741.1"/>
    </source>
</evidence>
<dbReference type="InterPro" id="IPR036318">
    <property type="entry name" value="FAD-bd_PCMH-like_sf"/>
</dbReference>
<dbReference type="FunFam" id="3.40.462.10:FF:000001">
    <property type="entry name" value="Cytokinin dehydrogenase 2"/>
    <property type="match status" value="1"/>
</dbReference>
<dbReference type="RefSeq" id="XP_022154741.1">
    <property type="nucleotide sequence ID" value="XM_022299049.1"/>
</dbReference>
<evidence type="ECO:0000256" key="2">
    <source>
        <dbReference type="ARBA" id="ARBA00005466"/>
    </source>
</evidence>
<dbReference type="SUPFAM" id="SSF56176">
    <property type="entry name" value="FAD-binding/transporter-associated domain-like"/>
    <property type="match status" value="1"/>
</dbReference>
<dbReference type="InterPro" id="IPR006094">
    <property type="entry name" value="Oxid_FAD_bind_N"/>
</dbReference>
<dbReference type="PROSITE" id="PS51387">
    <property type="entry name" value="FAD_PCMH"/>
    <property type="match status" value="1"/>
</dbReference>
<keyword evidence="6" id="KW-0560">Oxidoreductase</keyword>
<dbReference type="SUPFAM" id="SSF55103">
    <property type="entry name" value="FAD-linked oxidases, C-terminal domain"/>
    <property type="match status" value="1"/>
</dbReference>
<dbReference type="Gene3D" id="3.40.462.10">
    <property type="entry name" value="FAD-linked oxidases, C-terminal domain"/>
    <property type="match status" value="1"/>
</dbReference>
<comment type="similarity">
    <text evidence="2">Belongs to the oxygen-dependent FAD-linked oxidoreductase family.</text>
</comment>
<name>A0A6J1DPL8_MOMCH</name>
<dbReference type="PROSITE" id="PS00862">
    <property type="entry name" value="OX2_COVAL_FAD"/>
    <property type="match status" value="1"/>
</dbReference>
<keyword evidence="5" id="KW-0274">FAD</keyword>
<dbReference type="InterPro" id="IPR016170">
    <property type="entry name" value="Cytok_DH_C_sf"/>
</dbReference>
<dbReference type="InterPro" id="IPR016164">
    <property type="entry name" value="FAD-linked_Oxase-like_C"/>
</dbReference>
<dbReference type="AlphaFoldDB" id="A0A6J1DPL8"/>
<dbReference type="GO" id="GO:0071949">
    <property type="term" value="F:FAD binding"/>
    <property type="evidence" value="ECO:0007669"/>
    <property type="project" value="InterPro"/>
</dbReference>
<evidence type="ECO:0000259" key="8">
    <source>
        <dbReference type="PROSITE" id="PS51387"/>
    </source>
</evidence>
<evidence type="ECO:0000256" key="5">
    <source>
        <dbReference type="ARBA" id="ARBA00022827"/>
    </source>
</evidence>
<keyword evidence="4" id="KW-0285">Flavoprotein</keyword>
<dbReference type="Gene3D" id="3.30.465.10">
    <property type="match status" value="1"/>
</dbReference>
<dbReference type="Proteomes" id="UP000504603">
    <property type="component" value="Unplaced"/>
</dbReference>
<sequence length="520" mass="58915">MTENLPVPAYFIVTFFISRLKSSMGKSKPWTSFHLQPNKLRLRDDPEALNSASTDYGNMVKETPAAVLNPSSINDVVQLISYAYNNPIPFQIAARGQGHSVRGQAMARDGVVIDMSSLRRNRATPGITVSTGEFYADVGGEQRWIDVLNATLEYGLTPVSWTDYLYITVGGTLSNAGISGQTFRYGPQVSNVVEMDVVTGKGNMVTCSAKRDSELFHAVLGGLGQFGIIARARIVLERAPTRVKWVRMLYSNFSEFAKDQENLISLHGRKQENALDYLEGLVLLHHGSPDNWRSSFFPPSDHPRIIALANQNSLIYCLEVVKYYDDSTQSIVDKEVDALLEGLGYERGFKFEKDVSYVEFLNRVRSGELKLQSQGLWDVPHPWLNLFIPKSRISDFDSGVFKDIVLRHNITKGPVLIYPMNRSKWDSRNSTVIPDEEVFYTIGFLHSSGFGDWKSFDEQNEEILEFCAKSGIEIKQYLPHHNTKQQWIHHFGSKWTTFQERKMKFDPKHILSPGHKIFNA</sequence>
<dbReference type="Gene3D" id="3.30.43.10">
    <property type="entry name" value="Uridine Diphospho-n-acetylenolpyruvylglucosamine Reductase, domain 2"/>
    <property type="match status" value="1"/>
</dbReference>
<dbReference type="InterPro" id="IPR006093">
    <property type="entry name" value="Oxy_OxRdtase_FAD_BS"/>
</dbReference>
<dbReference type="InterPro" id="IPR016167">
    <property type="entry name" value="FAD-bd_PCMH_sub1"/>
</dbReference>
<evidence type="ECO:0000256" key="3">
    <source>
        <dbReference type="ARBA" id="ARBA00011928"/>
    </source>
</evidence>
<dbReference type="GO" id="GO:0009690">
    <property type="term" value="P:cytokinin metabolic process"/>
    <property type="evidence" value="ECO:0007669"/>
    <property type="project" value="InterPro"/>
</dbReference>
<dbReference type="KEGG" id="mcha:111021923"/>
<organism evidence="9 10">
    <name type="scientific">Momordica charantia</name>
    <name type="common">Bitter gourd</name>
    <name type="synonym">Balsam pear</name>
    <dbReference type="NCBI Taxonomy" id="3673"/>
    <lineage>
        <taxon>Eukaryota</taxon>
        <taxon>Viridiplantae</taxon>
        <taxon>Streptophyta</taxon>
        <taxon>Embryophyta</taxon>
        <taxon>Tracheophyta</taxon>
        <taxon>Spermatophyta</taxon>
        <taxon>Magnoliopsida</taxon>
        <taxon>eudicotyledons</taxon>
        <taxon>Gunneridae</taxon>
        <taxon>Pentapetalae</taxon>
        <taxon>rosids</taxon>
        <taxon>fabids</taxon>
        <taxon>Cucurbitales</taxon>
        <taxon>Cucurbitaceae</taxon>
        <taxon>Momordiceae</taxon>
        <taxon>Momordica</taxon>
    </lineage>
</organism>
<comment type="catalytic activity">
    <reaction evidence="7">
        <text>N(6)-dimethylallyladenine + A + H2O = 3-methyl-2-butenal + adenine + AH2</text>
        <dbReference type="Rhea" id="RHEA:13625"/>
        <dbReference type="ChEBI" id="CHEBI:13193"/>
        <dbReference type="ChEBI" id="CHEBI:15377"/>
        <dbReference type="ChEBI" id="CHEBI:15825"/>
        <dbReference type="ChEBI" id="CHEBI:16708"/>
        <dbReference type="ChEBI" id="CHEBI:17499"/>
        <dbReference type="ChEBI" id="CHEBI:17660"/>
        <dbReference type="EC" id="1.5.99.12"/>
    </reaction>
</comment>
<dbReference type="InterPro" id="IPR015345">
    <property type="entry name" value="Cytokinin_DH_FAD/cytokin-bd"/>
</dbReference>
<comment type="cofactor">
    <cofactor evidence="1">
        <name>FAD</name>
        <dbReference type="ChEBI" id="CHEBI:57692"/>
    </cofactor>
</comment>
<dbReference type="Pfam" id="PF09265">
    <property type="entry name" value="Cytokin-bind"/>
    <property type="match status" value="1"/>
</dbReference>
<dbReference type="InterPro" id="IPR050432">
    <property type="entry name" value="FAD-linked_Oxidoreductases_BP"/>
</dbReference>
<dbReference type="Pfam" id="PF01565">
    <property type="entry name" value="FAD_binding_4"/>
    <property type="match status" value="1"/>
</dbReference>
<dbReference type="PANTHER" id="PTHR13878">
    <property type="entry name" value="GULONOLACTONE OXIDASE"/>
    <property type="match status" value="1"/>
</dbReference>
<dbReference type="InterPro" id="IPR016169">
    <property type="entry name" value="FAD-bd_PCMH_sub2"/>
</dbReference>
<gene>
    <name evidence="10" type="primary">LOC111021923</name>
</gene>
<evidence type="ECO:0000313" key="9">
    <source>
        <dbReference type="Proteomes" id="UP000504603"/>
    </source>
</evidence>
<dbReference type="GO" id="GO:0019139">
    <property type="term" value="F:cytokinin dehydrogenase activity"/>
    <property type="evidence" value="ECO:0007669"/>
    <property type="project" value="UniProtKB-EC"/>
</dbReference>
<proteinExistence type="inferred from homology"/>
<keyword evidence="9" id="KW-1185">Reference proteome</keyword>
<evidence type="ECO:0000256" key="6">
    <source>
        <dbReference type="ARBA" id="ARBA00023002"/>
    </source>
</evidence>
<dbReference type="PANTHER" id="PTHR13878:SF127">
    <property type="entry name" value="CYTOKININ DEHYDROGENASE 3"/>
    <property type="match status" value="1"/>
</dbReference>
<evidence type="ECO:0000256" key="4">
    <source>
        <dbReference type="ARBA" id="ARBA00022630"/>
    </source>
</evidence>
<evidence type="ECO:0000256" key="7">
    <source>
        <dbReference type="ARBA" id="ARBA00048224"/>
    </source>
</evidence>
<dbReference type="OrthoDB" id="415825at2759"/>
<dbReference type="EC" id="1.5.99.12" evidence="3"/>
<protein>
    <recommendedName>
        <fullName evidence="3">cytokinin dehydrogenase</fullName>
        <ecNumber evidence="3">1.5.99.12</ecNumber>
    </recommendedName>
</protein>